<dbReference type="Pfam" id="PF13328">
    <property type="entry name" value="HD_4"/>
    <property type="match status" value="1"/>
</dbReference>
<dbReference type="Proteomes" id="UP001500459">
    <property type="component" value="Unassembled WGS sequence"/>
</dbReference>
<dbReference type="PANTHER" id="PTHR46246">
    <property type="entry name" value="GUANOSINE-3',5'-BIS(DIPHOSPHATE) 3'-PYROPHOSPHOHYDROLASE MESH1"/>
    <property type="match status" value="1"/>
</dbReference>
<accession>A0ABP6UUG7</accession>
<dbReference type="InterPro" id="IPR052194">
    <property type="entry name" value="MESH1"/>
</dbReference>
<proteinExistence type="predicted"/>
<protein>
    <submittedName>
        <fullName evidence="1">HD domain-containing protein</fullName>
    </submittedName>
</protein>
<organism evidence="1 2">
    <name type="scientific">Aquimarina addita</name>
    <dbReference type="NCBI Taxonomy" id="870485"/>
    <lineage>
        <taxon>Bacteria</taxon>
        <taxon>Pseudomonadati</taxon>
        <taxon>Bacteroidota</taxon>
        <taxon>Flavobacteriia</taxon>
        <taxon>Flavobacteriales</taxon>
        <taxon>Flavobacteriaceae</taxon>
        <taxon>Aquimarina</taxon>
    </lineage>
</organism>
<dbReference type="RefSeq" id="WP_344930148.1">
    <property type="nucleotide sequence ID" value="NZ_BAABCW010000022.1"/>
</dbReference>
<dbReference type="EMBL" id="BAABCW010000022">
    <property type="protein sequence ID" value="GAA3520100.1"/>
    <property type="molecule type" value="Genomic_DNA"/>
</dbReference>
<comment type="caution">
    <text evidence="1">The sequence shown here is derived from an EMBL/GenBank/DDBJ whole genome shotgun (WGS) entry which is preliminary data.</text>
</comment>
<keyword evidence="2" id="KW-1185">Reference proteome</keyword>
<name>A0ABP6UUG7_9FLAO</name>
<dbReference type="PANTHER" id="PTHR46246:SF1">
    <property type="entry name" value="GUANOSINE-3',5'-BIS(DIPHOSPHATE) 3'-PYROPHOSPHOHYDROLASE MESH1"/>
    <property type="match status" value="1"/>
</dbReference>
<dbReference type="Gene3D" id="1.10.3210.10">
    <property type="entry name" value="Hypothetical protein af1432"/>
    <property type="match status" value="1"/>
</dbReference>
<evidence type="ECO:0000313" key="1">
    <source>
        <dbReference type="EMBL" id="GAA3520100.1"/>
    </source>
</evidence>
<evidence type="ECO:0000313" key="2">
    <source>
        <dbReference type="Proteomes" id="UP001500459"/>
    </source>
</evidence>
<reference evidence="2" key="1">
    <citation type="journal article" date="2019" name="Int. J. Syst. Evol. Microbiol.">
        <title>The Global Catalogue of Microorganisms (GCM) 10K type strain sequencing project: providing services to taxonomists for standard genome sequencing and annotation.</title>
        <authorList>
            <consortium name="The Broad Institute Genomics Platform"/>
            <consortium name="The Broad Institute Genome Sequencing Center for Infectious Disease"/>
            <person name="Wu L."/>
            <person name="Ma J."/>
        </authorList>
    </citation>
    <scope>NUCLEOTIDE SEQUENCE [LARGE SCALE GENOMIC DNA]</scope>
    <source>
        <strain evidence="2">JCM 17106</strain>
    </source>
</reference>
<dbReference type="SUPFAM" id="SSF109604">
    <property type="entry name" value="HD-domain/PDEase-like"/>
    <property type="match status" value="1"/>
</dbReference>
<gene>
    <name evidence="1" type="ORF">GCM10022393_37930</name>
</gene>
<sequence>MSKKWSIDELQDIWQLASNFHNGQKYGGHDKDQQIEYINHIGSVTFEILKAIEIDTKLDSDLCIKCAVLHDTIEDTKLTIEEVEYRFGKDVAEGVLALTKKEQDDSVKDKMLDSLARIKQQPKEVWAVKMADRICNLYAPPFYWSNEKKKAYLKEAEVIYNELKAGSSYLANRLQDKMNTYNSFIDE</sequence>